<dbReference type="InterPro" id="IPR024078">
    <property type="entry name" value="LmbE-like_dom_sf"/>
</dbReference>
<comment type="caution">
    <text evidence="1">The sequence shown here is derived from an EMBL/GenBank/DDBJ whole genome shotgun (WGS) entry which is preliminary data.</text>
</comment>
<dbReference type="EMBL" id="BAABEZ010000024">
    <property type="protein sequence ID" value="GAA4458950.1"/>
    <property type="molecule type" value="Genomic_DNA"/>
</dbReference>
<organism evidence="1 2">
    <name type="scientific">Rurimicrobium arvi</name>
    <dbReference type="NCBI Taxonomy" id="2049916"/>
    <lineage>
        <taxon>Bacteria</taxon>
        <taxon>Pseudomonadati</taxon>
        <taxon>Bacteroidota</taxon>
        <taxon>Chitinophagia</taxon>
        <taxon>Chitinophagales</taxon>
        <taxon>Chitinophagaceae</taxon>
        <taxon>Rurimicrobium</taxon>
    </lineage>
</organism>
<protein>
    <submittedName>
        <fullName evidence="1">Bacillithiol biosynthesis deacetylase BshB1</fullName>
    </submittedName>
</protein>
<dbReference type="NCBIfam" id="TIGR04001">
    <property type="entry name" value="thiol_BshB1"/>
    <property type="match status" value="1"/>
</dbReference>
<gene>
    <name evidence="1" type="primary">bshB1</name>
    <name evidence="1" type="ORF">GCM10023092_28090</name>
</gene>
<dbReference type="Gene3D" id="3.40.50.10320">
    <property type="entry name" value="LmbE-like"/>
    <property type="match status" value="1"/>
</dbReference>
<dbReference type="InterPro" id="IPR003737">
    <property type="entry name" value="GlcNAc_PI_deacetylase-related"/>
</dbReference>
<proteinExistence type="predicted"/>
<dbReference type="SUPFAM" id="SSF102588">
    <property type="entry name" value="LmbE-like"/>
    <property type="match status" value="1"/>
</dbReference>
<name>A0ABP8N481_9BACT</name>
<accession>A0ABP8N481</accession>
<dbReference type="RefSeq" id="WP_344828551.1">
    <property type="nucleotide sequence ID" value="NZ_BAABEZ010000024.1"/>
</dbReference>
<evidence type="ECO:0000313" key="1">
    <source>
        <dbReference type="EMBL" id="GAA4458950.1"/>
    </source>
</evidence>
<reference evidence="2" key="1">
    <citation type="journal article" date="2019" name="Int. J. Syst. Evol. Microbiol.">
        <title>The Global Catalogue of Microorganisms (GCM) 10K type strain sequencing project: providing services to taxonomists for standard genome sequencing and annotation.</title>
        <authorList>
            <consortium name="The Broad Institute Genomics Platform"/>
            <consortium name="The Broad Institute Genome Sequencing Center for Infectious Disease"/>
            <person name="Wu L."/>
            <person name="Ma J."/>
        </authorList>
    </citation>
    <scope>NUCLEOTIDE SEQUENCE [LARGE SCALE GENOMIC DNA]</scope>
    <source>
        <strain evidence="2">JCM 31921</strain>
    </source>
</reference>
<dbReference type="PANTHER" id="PTHR12993">
    <property type="entry name" value="N-ACETYLGLUCOSAMINYL-PHOSPHATIDYLINOSITOL DE-N-ACETYLASE-RELATED"/>
    <property type="match status" value="1"/>
</dbReference>
<dbReference type="InterPro" id="IPR023842">
    <property type="entry name" value="Bacillithiol_biosynth_BshB1"/>
</dbReference>
<evidence type="ECO:0000313" key="2">
    <source>
        <dbReference type="Proteomes" id="UP001501410"/>
    </source>
</evidence>
<dbReference type="PANTHER" id="PTHR12993:SF30">
    <property type="entry name" value="N-ACETYL-ALPHA-D-GLUCOSAMINYL L-MALATE DEACETYLASE 1"/>
    <property type="match status" value="1"/>
</dbReference>
<dbReference type="Pfam" id="PF02585">
    <property type="entry name" value="PIG-L"/>
    <property type="match status" value="1"/>
</dbReference>
<sequence length="247" mass="28012">MHHPKLHILAIAAHPDDIELGCAGTLIKHTRMGQQAGILDLTEGELGTRGSVAERYKEAADAAAIMGISVRENARIRDGFFRNDEEHQLKVIHYIRKFRPEIVLTNAPEDRHPDHGRGYRLVSDACFLAGLRRITTFDEDGTPQEAWRPKRVFSMIQDRQLEPTFIVDISSSFDTKMQAIQAYTSQFYNQDSHEPVTYIATQHFTEQIRYRDSLLGKRIGTQYGEGFISVNIPGIDSLDSLIYPELA</sequence>
<keyword evidence="2" id="KW-1185">Reference proteome</keyword>
<dbReference type="Proteomes" id="UP001501410">
    <property type="component" value="Unassembled WGS sequence"/>
</dbReference>